<reference evidence="1 2" key="1">
    <citation type="journal article" date="2019" name="Int. J. Syst. Evol. Microbiol.">
        <title>The Global Catalogue of Microorganisms (GCM) 10K type strain sequencing project: providing services to taxonomists for standard genome sequencing and annotation.</title>
        <authorList>
            <consortium name="The Broad Institute Genomics Platform"/>
            <consortium name="The Broad Institute Genome Sequencing Center for Infectious Disease"/>
            <person name="Wu L."/>
            <person name="Ma J."/>
        </authorList>
    </citation>
    <scope>NUCLEOTIDE SEQUENCE [LARGE SCALE GENOMIC DNA]</scope>
    <source>
        <strain evidence="1 2">JCM 5052</strain>
    </source>
</reference>
<sequence>MLYLTLGDSDHCGIHPDGYAWAEIVDLPDPARLTADQRAGYACALCGFALYASRFVGTVGGHQLYACSPLCPTVPLARG</sequence>
<evidence type="ECO:0000313" key="2">
    <source>
        <dbReference type="Proteomes" id="UP001501576"/>
    </source>
</evidence>
<comment type="caution">
    <text evidence="1">The sequence shown here is derived from an EMBL/GenBank/DDBJ whole genome shotgun (WGS) entry which is preliminary data.</text>
</comment>
<dbReference type="EMBL" id="BAAABZ010000049">
    <property type="protein sequence ID" value="GAA0541834.1"/>
    <property type="molecule type" value="Genomic_DNA"/>
</dbReference>
<accession>A0ABN1DEW2</accession>
<gene>
    <name evidence="1" type="ORF">GCM10010390_49760</name>
</gene>
<name>A0ABN1DEW2_9ACTN</name>
<protein>
    <submittedName>
        <fullName evidence="1">Uncharacterized protein</fullName>
    </submittedName>
</protein>
<evidence type="ECO:0000313" key="1">
    <source>
        <dbReference type="EMBL" id="GAA0541834.1"/>
    </source>
</evidence>
<dbReference type="Proteomes" id="UP001501576">
    <property type="component" value="Unassembled WGS sequence"/>
</dbReference>
<proteinExistence type="predicted"/>
<keyword evidence="2" id="KW-1185">Reference proteome</keyword>
<organism evidence="1 2">
    <name type="scientific">Streptomyces mordarskii</name>
    <dbReference type="NCBI Taxonomy" id="1226758"/>
    <lineage>
        <taxon>Bacteria</taxon>
        <taxon>Bacillati</taxon>
        <taxon>Actinomycetota</taxon>
        <taxon>Actinomycetes</taxon>
        <taxon>Kitasatosporales</taxon>
        <taxon>Streptomycetaceae</taxon>
        <taxon>Streptomyces</taxon>
    </lineage>
</organism>